<dbReference type="EMBL" id="PUHY01000015">
    <property type="protein sequence ID" value="PQO29895.1"/>
    <property type="molecule type" value="Genomic_DNA"/>
</dbReference>
<sequence length="187" mass="21206">MRRISLILNAHNRELPNLAAMENQGEIIFVPFGGNNLPSWTHRFAALGKPEFLLLDHEIPPEAERRQEAVEMINQRPGCLAKITQKRSLENYLHPRVIQQVGKIDVAFGDFDPVGTIVAKKLYESGIVDKPWELLSRRSQSRMISRTKRWLNSAVVSQMTVDLIEQRDPDGEIASWLTAIGQLAQSI</sequence>
<proteinExistence type="predicted"/>
<dbReference type="AlphaFoldDB" id="A0A2S8FCK9"/>
<keyword evidence="1" id="KW-0255">Endonuclease</keyword>
<keyword evidence="1" id="KW-0378">Hydrolase</keyword>
<dbReference type="GO" id="GO:0004519">
    <property type="term" value="F:endonuclease activity"/>
    <property type="evidence" value="ECO:0007669"/>
    <property type="project" value="UniProtKB-KW"/>
</dbReference>
<dbReference type="Proteomes" id="UP000238322">
    <property type="component" value="Unassembled WGS sequence"/>
</dbReference>
<reference evidence="1 2" key="1">
    <citation type="submission" date="2018-02" db="EMBL/GenBank/DDBJ databases">
        <title>Comparative genomes isolates from brazilian mangrove.</title>
        <authorList>
            <person name="Araujo J.E."/>
            <person name="Taketani R.G."/>
            <person name="Silva M.C.P."/>
            <person name="Loureco M.V."/>
            <person name="Andreote F.D."/>
        </authorList>
    </citation>
    <scope>NUCLEOTIDE SEQUENCE [LARGE SCALE GENOMIC DNA]</scope>
    <source>
        <strain evidence="1 2">Hex-1 MGV</strain>
    </source>
</reference>
<name>A0A2S8FCK9_9BACT</name>
<evidence type="ECO:0000313" key="2">
    <source>
        <dbReference type="Proteomes" id="UP000238322"/>
    </source>
</evidence>
<organism evidence="1 2">
    <name type="scientific">Blastopirellula marina</name>
    <dbReference type="NCBI Taxonomy" id="124"/>
    <lineage>
        <taxon>Bacteria</taxon>
        <taxon>Pseudomonadati</taxon>
        <taxon>Planctomycetota</taxon>
        <taxon>Planctomycetia</taxon>
        <taxon>Pirellulales</taxon>
        <taxon>Pirellulaceae</taxon>
        <taxon>Blastopirellula</taxon>
    </lineage>
</organism>
<gene>
    <name evidence="1" type="ORF">C5Y83_27685</name>
</gene>
<accession>A0A2S8FCK9</accession>
<comment type="caution">
    <text evidence="1">The sequence shown here is derived from an EMBL/GenBank/DDBJ whole genome shotgun (WGS) entry which is preliminary data.</text>
</comment>
<protein>
    <submittedName>
        <fullName evidence="1">ATP-dependent endonuclease</fullName>
    </submittedName>
</protein>
<evidence type="ECO:0000313" key="1">
    <source>
        <dbReference type="EMBL" id="PQO29895.1"/>
    </source>
</evidence>
<dbReference type="OrthoDB" id="3322489at2"/>
<keyword evidence="1" id="KW-0540">Nuclease</keyword>